<name>A0A0B4XST8_9GAMM</name>
<protein>
    <submittedName>
        <fullName evidence="5">HxlR family transcriptional regulator</fullName>
    </submittedName>
</protein>
<dbReference type="Proteomes" id="UP000006764">
    <property type="component" value="Chromosome"/>
</dbReference>
<dbReference type="InterPro" id="IPR002577">
    <property type="entry name" value="HTH_HxlR"/>
</dbReference>
<dbReference type="PANTHER" id="PTHR33204">
    <property type="entry name" value="TRANSCRIPTIONAL REGULATOR, MARR FAMILY"/>
    <property type="match status" value="1"/>
</dbReference>
<dbReference type="RefSeq" id="WP_008733698.1">
    <property type="nucleotide sequence ID" value="NZ_CP004387.1"/>
</dbReference>
<evidence type="ECO:0000313" key="6">
    <source>
        <dbReference type="Proteomes" id="UP000006764"/>
    </source>
</evidence>
<dbReference type="AlphaFoldDB" id="A0A0B4XST8"/>
<evidence type="ECO:0000313" key="5">
    <source>
        <dbReference type="EMBL" id="AJD49382.1"/>
    </source>
</evidence>
<sequence length="149" mass="17011">MNRKDPAALHEECCAITRALTQIGDWWSLMIVREAMLGTRRFSDFQQALGIARNILCNRLNRLVEAGVLNRVETDEAGRRPEYRLTEKGRDLFVALTALRQWGDKWILTDRPPLTLRDRHSGRPVRPVQVLDADGTPLGLHEVTVDDAR</sequence>
<dbReference type="SUPFAM" id="SSF46785">
    <property type="entry name" value="Winged helix' DNA-binding domain"/>
    <property type="match status" value="1"/>
</dbReference>
<reference evidence="5 6" key="1">
    <citation type="journal article" date="2012" name="J. Bacteriol.">
        <title>Genome sequence of an alkane-degrading bacterium, Alcanivorax pacificus type strain W11-5, isolated from deep sea sediment.</title>
        <authorList>
            <person name="Lai Q."/>
            <person name="Shao Z."/>
        </authorList>
    </citation>
    <scope>NUCLEOTIDE SEQUENCE [LARGE SCALE GENOMIC DNA]</scope>
    <source>
        <strain evidence="5 6">W11-5</strain>
    </source>
</reference>
<dbReference type="InterPro" id="IPR036388">
    <property type="entry name" value="WH-like_DNA-bd_sf"/>
</dbReference>
<keyword evidence="1" id="KW-0805">Transcription regulation</keyword>
<proteinExistence type="predicted"/>
<accession>A0A0B4XST8</accession>
<evidence type="ECO:0000256" key="2">
    <source>
        <dbReference type="ARBA" id="ARBA00023125"/>
    </source>
</evidence>
<evidence type="ECO:0000259" key="4">
    <source>
        <dbReference type="PROSITE" id="PS51118"/>
    </source>
</evidence>
<dbReference type="HOGENOM" id="CLU_111585_0_1_6"/>
<dbReference type="EMBL" id="CP004387">
    <property type="protein sequence ID" value="AJD49382.1"/>
    <property type="molecule type" value="Genomic_DNA"/>
</dbReference>
<dbReference type="KEGG" id="apac:S7S_14850"/>
<keyword evidence="2" id="KW-0238">DNA-binding</keyword>
<feature type="domain" description="HTH hxlR-type" evidence="4">
    <location>
        <begin position="14"/>
        <end position="111"/>
    </location>
</feature>
<dbReference type="PROSITE" id="PS51118">
    <property type="entry name" value="HTH_HXLR"/>
    <property type="match status" value="1"/>
</dbReference>
<dbReference type="OrthoDB" id="9807069at2"/>
<keyword evidence="6" id="KW-1185">Reference proteome</keyword>
<organism evidence="5 6">
    <name type="scientific">Isoalcanivorax pacificus W11-5</name>
    <dbReference type="NCBI Taxonomy" id="391936"/>
    <lineage>
        <taxon>Bacteria</taxon>
        <taxon>Pseudomonadati</taxon>
        <taxon>Pseudomonadota</taxon>
        <taxon>Gammaproteobacteria</taxon>
        <taxon>Oceanospirillales</taxon>
        <taxon>Alcanivoracaceae</taxon>
        <taxon>Isoalcanivorax</taxon>
    </lineage>
</organism>
<dbReference type="Pfam" id="PF01638">
    <property type="entry name" value="HxlR"/>
    <property type="match status" value="1"/>
</dbReference>
<evidence type="ECO:0000256" key="1">
    <source>
        <dbReference type="ARBA" id="ARBA00023015"/>
    </source>
</evidence>
<dbReference type="InterPro" id="IPR036390">
    <property type="entry name" value="WH_DNA-bd_sf"/>
</dbReference>
<dbReference type="Gene3D" id="1.10.10.10">
    <property type="entry name" value="Winged helix-like DNA-binding domain superfamily/Winged helix DNA-binding domain"/>
    <property type="match status" value="1"/>
</dbReference>
<dbReference type="GO" id="GO:0003677">
    <property type="term" value="F:DNA binding"/>
    <property type="evidence" value="ECO:0007669"/>
    <property type="project" value="UniProtKB-KW"/>
</dbReference>
<dbReference type="PANTHER" id="PTHR33204:SF18">
    <property type="entry name" value="TRANSCRIPTIONAL REGULATORY PROTEIN"/>
    <property type="match status" value="1"/>
</dbReference>
<keyword evidence="3" id="KW-0804">Transcription</keyword>
<gene>
    <name evidence="5" type="ORF">S7S_14850</name>
</gene>
<evidence type="ECO:0000256" key="3">
    <source>
        <dbReference type="ARBA" id="ARBA00023163"/>
    </source>
</evidence>